<evidence type="ECO:0000313" key="2">
    <source>
        <dbReference type="WBParaSite" id="JU765_v2.g14699.t1"/>
    </source>
</evidence>
<name>A0AC34QB20_9BILA</name>
<sequence length="239" mass="28256">MKRNWVRKLWLNNTHENYFGYFFVGKTGNALVDKKIENEAKQYSDMVIVDFRDAYRNLTAKVYTMLAWKQKFCNEANYFLRTNDDTVVNFTNLHSFTKNNNKNVQTKQIYGYQWQNPVPMRDINNKWYVTRKEFAGDTYPDFCAGWSCLYTKSAVDAVLKQAPSTNYLWLDDVIYGGILAEKGNVSRIHLPKIFIPDFQLSDYRKFVCGRMNNEKFIALHFHELDAFLAKNDTFRCLDE</sequence>
<proteinExistence type="predicted"/>
<protein>
    <submittedName>
        <fullName evidence="2">Hexosyltransferase</fullName>
    </submittedName>
</protein>
<accession>A0AC34QB20</accession>
<organism evidence="1 2">
    <name type="scientific">Panagrolaimus sp. JU765</name>
    <dbReference type="NCBI Taxonomy" id="591449"/>
    <lineage>
        <taxon>Eukaryota</taxon>
        <taxon>Metazoa</taxon>
        <taxon>Ecdysozoa</taxon>
        <taxon>Nematoda</taxon>
        <taxon>Chromadorea</taxon>
        <taxon>Rhabditida</taxon>
        <taxon>Tylenchina</taxon>
        <taxon>Panagrolaimomorpha</taxon>
        <taxon>Panagrolaimoidea</taxon>
        <taxon>Panagrolaimidae</taxon>
        <taxon>Panagrolaimus</taxon>
    </lineage>
</organism>
<dbReference type="WBParaSite" id="JU765_v2.g14699.t1">
    <property type="protein sequence ID" value="JU765_v2.g14699.t1"/>
    <property type="gene ID" value="JU765_v2.g14699"/>
</dbReference>
<dbReference type="Proteomes" id="UP000887576">
    <property type="component" value="Unplaced"/>
</dbReference>
<reference evidence="2" key="1">
    <citation type="submission" date="2022-11" db="UniProtKB">
        <authorList>
            <consortium name="WormBaseParasite"/>
        </authorList>
    </citation>
    <scope>IDENTIFICATION</scope>
</reference>
<evidence type="ECO:0000313" key="1">
    <source>
        <dbReference type="Proteomes" id="UP000887576"/>
    </source>
</evidence>